<evidence type="ECO:0000256" key="1">
    <source>
        <dbReference type="SAM" id="Phobius"/>
    </source>
</evidence>
<keyword evidence="3" id="KW-1185">Reference proteome</keyword>
<organism evidence="2 3">
    <name type="scientific">Actinophytocola oryzae</name>
    <dbReference type="NCBI Taxonomy" id="502181"/>
    <lineage>
        <taxon>Bacteria</taxon>
        <taxon>Bacillati</taxon>
        <taxon>Actinomycetota</taxon>
        <taxon>Actinomycetes</taxon>
        <taxon>Pseudonocardiales</taxon>
        <taxon>Pseudonocardiaceae</taxon>
    </lineage>
</organism>
<evidence type="ECO:0000313" key="3">
    <source>
        <dbReference type="Proteomes" id="UP000294927"/>
    </source>
</evidence>
<accession>A0A4R7VRF0</accession>
<name>A0A4R7VRF0_9PSEU</name>
<keyword evidence="1" id="KW-1133">Transmembrane helix</keyword>
<gene>
    <name evidence="2" type="ORF">CLV71_105505</name>
</gene>
<sequence>MTEDITRRLAMLADEAEPAQIDPHDVITRAKAQTRNRRATIAAAVATLALVSALVTTVGNPLGKPAAPTGPEDATLSDHLDRQLRESLPETLPSDWSIAPRDALSDTPLLTFLCVLGVSDGVDRCVASATYRDGTGRIDIVWNVAMGAKNFDDRCAPEYCTDWTSPVLKRLPDRTETKLTVYTETMTSRDIEELLVSRPDGTQITVNAIWPKGERSKPPLTTERILKFATVFTYDTTLPVGNTFGTSTTPYVTDDPNRAERVQGQLNDVLPKVIPAGWSPSHEGDEEDQPPLTMGCTKFDSTPSDAPESCSTYSNYRDGTGRVGISFEVSKSPLWYNAACDPADCVATTLEDGTDTKVWIRTQPDSTGAYHHELAAVRPDGTCVSVRVSWTGQRPETPLTTENLLKFSTAFTY</sequence>
<comment type="caution">
    <text evidence="2">The sequence shown here is derived from an EMBL/GenBank/DDBJ whole genome shotgun (WGS) entry which is preliminary data.</text>
</comment>
<dbReference type="RefSeq" id="WP_133903737.1">
    <property type="nucleotide sequence ID" value="NZ_SOCP01000005.1"/>
</dbReference>
<dbReference type="EMBL" id="SOCP01000005">
    <property type="protein sequence ID" value="TDV52373.1"/>
    <property type="molecule type" value="Genomic_DNA"/>
</dbReference>
<dbReference type="Proteomes" id="UP000294927">
    <property type="component" value="Unassembled WGS sequence"/>
</dbReference>
<evidence type="ECO:0000313" key="2">
    <source>
        <dbReference type="EMBL" id="TDV52373.1"/>
    </source>
</evidence>
<keyword evidence="1" id="KW-0472">Membrane</keyword>
<reference evidence="2 3" key="1">
    <citation type="submission" date="2019-03" db="EMBL/GenBank/DDBJ databases">
        <title>Genomic Encyclopedia of Archaeal and Bacterial Type Strains, Phase II (KMG-II): from individual species to whole genera.</title>
        <authorList>
            <person name="Goeker M."/>
        </authorList>
    </citation>
    <scope>NUCLEOTIDE SEQUENCE [LARGE SCALE GENOMIC DNA]</scope>
    <source>
        <strain evidence="2 3">DSM 45499</strain>
    </source>
</reference>
<protein>
    <submittedName>
        <fullName evidence="2">Uncharacterized protein</fullName>
    </submittedName>
</protein>
<proteinExistence type="predicted"/>
<dbReference type="AlphaFoldDB" id="A0A4R7VRF0"/>
<feature type="transmembrane region" description="Helical" evidence="1">
    <location>
        <begin position="39"/>
        <end position="59"/>
    </location>
</feature>
<keyword evidence="1" id="KW-0812">Transmembrane</keyword>